<dbReference type="GO" id="GO:0006351">
    <property type="term" value="P:DNA-templated transcription"/>
    <property type="evidence" value="ECO:0007669"/>
    <property type="project" value="InterPro"/>
</dbReference>
<dbReference type="Pfam" id="PF04082">
    <property type="entry name" value="Fungal_trans"/>
    <property type="match status" value="1"/>
</dbReference>
<dbReference type="GO" id="GO:0003677">
    <property type="term" value="F:DNA binding"/>
    <property type="evidence" value="ECO:0007669"/>
    <property type="project" value="UniProtKB-KW"/>
</dbReference>
<evidence type="ECO:0000259" key="7">
    <source>
        <dbReference type="Pfam" id="PF04082"/>
    </source>
</evidence>
<keyword evidence="4" id="KW-0238">DNA-binding</keyword>
<dbReference type="OrthoDB" id="3037908at2759"/>
<accession>A0A9P9I734</accession>
<keyword evidence="9" id="KW-1185">Reference proteome</keyword>
<dbReference type="InterPro" id="IPR007219">
    <property type="entry name" value="XnlR_reg_dom"/>
</dbReference>
<protein>
    <recommendedName>
        <fullName evidence="7">Xylanolytic transcriptional activator regulatory domain-containing protein</fullName>
    </recommendedName>
</protein>
<evidence type="ECO:0000313" key="9">
    <source>
        <dbReference type="Proteomes" id="UP000738349"/>
    </source>
</evidence>
<name>A0A9P9I734_9HYPO</name>
<dbReference type="AlphaFoldDB" id="A0A9P9I734"/>
<evidence type="ECO:0000256" key="6">
    <source>
        <dbReference type="ARBA" id="ARBA00023242"/>
    </source>
</evidence>
<evidence type="ECO:0000313" key="8">
    <source>
        <dbReference type="EMBL" id="KAH7110281.1"/>
    </source>
</evidence>
<comment type="caution">
    <text evidence="8">The sequence shown here is derived from an EMBL/GenBank/DDBJ whole genome shotgun (WGS) entry which is preliminary data.</text>
</comment>
<sequence>MPALGSNASRSALCFASLGACHGPRQQDSETLTSKFLPGSLAVQMSELERADLQNLFFERVHVFAPIINQRRYYALANQASEASESFPYLQHALWTLAASMGTYLLEEAVPIEEVQAWLLLSIYEILKTSPLRGWISASRCFCLVHILKLHEIDKPEGWHTSAWANLSWVEIEERRRTFCTAYALECYASLVNRQPLALNEQTILTRLPGPETEFHHQQDVETEFLALAIAQKSEQLLTPYAKTIVIVTVLARSISHRNQCHAEQIIEPKSQNYLARHTALDDILRKEILATLSSVSVDLESYDPTSFFTDVLAQATVLVLFMELNSVSQDTETWKDVYEIYEKNAANAAGRIHELTQSDQSQHNIPMLSGPA</sequence>
<dbReference type="EMBL" id="JAGMUV010000046">
    <property type="protein sequence ID" value="KAH7110281.1"/>
    <property type="molecule type" value="Genomic_DNA"/>
</dbReference>
<keyword evidence="2" id="KW-0479">Metal-binding</keyword>
<proteinExistence type="predicted"/>
<organism evidence="8 9">
    <name type="scientific">Dactylonectria macrodidyma</name>
    <dbReference type="NCBI Taxonomy" id="307937"/>
    <lineage>
        <taxon>Eukaryota</taxon>
        <taxon>Fungi</taxon>
        <taxon>Dikarya</taxon>
        <taxon>Ascomycota</taxon>
        <taxon>Pezizomycotina</taxon>
        <taxon>Sordariomycetes</taxon>
        <taxon>Hypocreomycetidae</taxon>
        <taxon>Hypocreales</taxon>
        <taxon>Nectriaceae</taxon>
        <taxon>Dactylonectria</taxon>
    </lineage>
</organism>
<gene>
    <name evidence="8" type="ORF">EDB81DRAFT_768942</name>
</gene>
<dbReference type="PANTHER" id="PTHR47338">
    <property type="entry name" value="ZN(II)2CYS6 TRANSCRIPTION FACTOR (EUROFUNG)-RELATED"/>
    <property type="match status" value="1"/>
</dbReference>
<dbReference type="GO" id="GO:0000981">
    <property type="term" value="F:DNA-binding transcription factor activity, RNA polymerase II-specific"/>
    <property type="evidence" value="ECO:0007669"/>
    <property type="project" value="InterPro"/>
</dbReference>
<comment type="subcellular location">
    <subcellularLocation>
        <location evidence="1">Nucleus</location>
    </subcellularLocation>
</comment>
<keyword evidence="3" id="KW-0805">Transcription regulation</keyword>
<evidence type="ECO:0000256" key="5">
    <source>
        <dbReference type="ARBA" id="ARBA00023163"/>
    </source>
</evidence>
<feature type="domain" description="Xylanolytic transcriptional activator regulatory" evidence="7">
    <location>
        <begin position="111"/>
        <end position="255"/>
    </location>
</feature>
<dbReference type="GO" id="GO:0005634">
    <property type="term" value="C:nucleus"/>
    <property type="evidence" value="ECO:0007669"/>
    <property type="project" value="UniProtKB-SubCell"/>
</dbReference>
<dbReference type="CDD" id="cd12148">
    <property type="entry name" value="fungal_TF_MHR"/>
    <property type="match status" value="1"/>
</dbReference>
<dbReference type="InterPro" id="IPR050815">
    <property type="entry name" value="TF_fung"/>
</dbReference>
<keyword evidence="5" id="KW-0804">Transcription</keyword>
<dbReference type="Proteomes" id="UP000738349">
    <property type="component" value="Unassembled WGS sequence"/>
</dbReference>
<evidence type="ECO:0000256" key="3">
    <source>
        <dbReference type="ARBA" id="ARBA00023015"/>
    </source>
</evidence>
<dbReference type="PANTHER" id="PTHR47338:SF3">
    <property type="entry name" value="C6 FINGER DOMAIN TRANSCRIPTION FACTOR DBAA-RELATED"/>
    <property type="match status" value="1"/>
</dbReference>
<evidence type="ECO:0000256" key="1">
    <source>
        <dbReference type="ARBA" id="ARBA00004123"/>
    </source>
</evidence>
<evidence type="ECO:0000256" key="2">
    <source>
        <dbReference type="ARBA" id="ARBA00022723"/>
    </source>
</evidence>
<evidence type="ECO:0000256" key="4">
    <source>
        <dbReference type="ARBA" id="ARBA00023125"/>
    </source>
</evidence>
<dbReference type="GO" id="GO:0008270">
    <property type="term" value="F:zinc ion binding"/>
    <property type="evidence" value="ECO:0007669"/>
    <property type="project" value="InterPro"/>
</dbReference>
<reference evidence="8" key="1">
    <citation type="journal article" date="2021" name="Nat. Commun.">
        <title>Genetic determinants of endophytism in the Arabidopsis root mycobiome.</title>
        <authorList>
            <person name="Mesny F."/>
            <person name="Miyauchi S."/>
            <person name="Thiergart T."/>
            <person name="Pickel B."/>
            <person name="Atanasova L."/>
            <person name="Karlsson M."/>
            <person name="Huettel B."/>
            <person name="Barry K.W."/>
            <person name="Haridas S."/>
            <person name="Chen C."/>
            <person name="Bauer D."/>
            <person name="Andreopoulos W."/>
            <person name="Pangilinan J."/>
            <person name="LaButti K."/>
            <person name="Riley R."/>
            <person name="Lipzen A."/>
            <person name="Clum A."/>
            <person name="Drula E."/>
            <person name="Henrissat B."/>
            <person name="Kohler A."/>
            <person name="Grigoriev I.V."/>
            <person name="Martin F.M."/>
            <person name="Hacquard S."/>
        </authorList>
    </citation>
    <scope>NUCLEOTIDE SEQUENCE</scope>
    <source>
        <strain evidence="8">MPI-CAGE-AT-0147</strain>
    </source>
</reference>
<keyword evidence="6" id="KW-0539">Nucleus</keyword>